<evidence type="ECO:0000313" key="1">
    <source>
        <dbReference type="EMBL" id="KAI0058016.1"/>
    </source>
</evidence>
<proteinExistence type="predicted"/>
<keyword evidence="2" id="KW-1185">Reference proteome</keyword>
<name>A0ACB8SQ25_9AGAM</name>
<sequence length="471" mass="52903">MEPSPGTRRRRNLGWITVTFVCRRWRQAAFDHAALWSTVKFVLGREWAKEMISRAKSVPLDILVVYTLPDWEADLIIKNIRCIEVLRLGEDVSADAFMDVLSTPVPLLKELRLKSQGTVHFPDNFLGDCAPNLHTFSVRNPSNFPWLSSIFRNLIFFQLTDFSPPGLSLEGLLHALNNMHRLERLILQACLPRDSKAGSNITVKLPCLTYFEGRDALHAWADLLGHFDIPATATISLTMSYDSTEPQINAFFDSFIPTLAAFLRVHGTSAEAMSRLSLNTNLMFMITATRGIHSGNTYAQLNFQPHIWAARERGSPIVRAARVLAALSSEHLKDLSVKGQDTGWSPSHWLDIMARAPELQTISAEGPAAEMLCIALQMSTHSTSKDATKLGAVRPSVICLPALQQLSLRYVDFATIVESTAECPSFQDCLATRAKDKMLRKLVIWECKIRSEWVDDLRRVVSDVQWDDRQG</sequence>
<evidence type="ECO:0000313" key="2">
    <source>
        <dbReference type="Proteomes" id="UP000814140"/>
    </source>
</evidence>
<comment type="caution">
    <text evidence="1">The sequence shown here is derived from an EMBL/GenBank/DDBJ whole genome shotgun (WGS) entry which is preliminary data.</text>
</comment>
<dbReference type="EMBL" id="MU277240">
    <property type="protein sequence ID" value="KAI0058016.1"/>
    <property type="molecule type" value="Genomic_DNA"/>
</dbReference>
<gene>
    <name evidence="1" type="ORF">BV25DRAFT_1830573</name>
</gene>
<reference evidence="1" key="2">
    <citation type="journal article" date="2022" name="New Phytol.">
        <title>Evolutionary transition to the ectomycorrhizal habit in the genomes of a hyperdiverse lineage of mushroom-forming fungi.</title>
        <authorList>
            <person name="Looney B."/>
            <person name="Miyauchi S."/>
            <person name="Morin E."/>
            <person name="Drula E."/>
            <person name="Courty P.E."/>
            <person name="Kohler A."/>
            <person name="Kuo A."/>
            <person name="LaButti K."/>
            <person name="Pangilinan J."/>
            <person name="Lipzen A."/>
            <person name="Riley R."/>
            <person name="Andreopoulos W."/>
            <person name="He G."/>
            <person name="Johnson J."/>
            <person name="Nolan M."/>
            <person name="Tritt A."/>
            <person name="Barry K.W."/>
            <person name="Grigoriev I.V."/>
            <person name="Nagy L.G."/>
            <person name="Hibbett D."/>
            <person name="Henrissat B."/>
            <person name="Matheny P.B."/>
            <person name="Labbe J."/>
            <person name="Martin F.M."/>
        </authorList>
    </citation>
    <scope>NUCLEOTIDE SEQUENCE</scope>
    <source>
        <strain evidence="1">HHB10654</strain>
    </source>
</reference>
<dbReference type="Proteomes" id="UP000814140">
    <property type="component" value="Unassembled WGS sequence"/>
</dbReference>
<accession>A0ACB8SQ25</accession>
<reference evidence="1" key="1">
    <citation type="submission" date="2021-03" db="EMBL/GenBank/DDBJ databases">
        <authorList>
            <consortium name="DOE Joint Genome Institute"/>
            <person name="Ahrendt S."/>
            <person name="Looney B.P."/>
            <person name="Miyauchi S."/>
            <person name="Morin E."/>
            <person name="Drula E."/>
            <person name="Courty P.E."/>
            <person name="Chicoki N."/>
            <person name="Fauchery L."/>
            <person name="Kohler A."/>
            <person name="Kuo A."/>
            <person name="Labutti K."/>
            <person name="Pangilinan J."/>
            <person name="Lipzen A."/>
            <person name="Riley R."/>
            <person name="Andreopoulos W."/>
            <person name="He G."/>
            <person name="Johnson J."/>
            <person name="Barry K.W."/>
            <person name="Grigoriev I.V."/>
            <person name="Nagy L."/>
            <person name="Hibbett D."/>
            <person name="Henrissat B."/>
            <person name="Matheny P.B."/>
            <person name="Labbe J."/>
            <person name="Martin F."/>
        </authorList>
    </citation>
    <scope>NUCLEOTIDE SEQUENCE</scope>
    <source>
        <strain evidence="1">HHB10654</strain>
    </source>
</reference>
<protein>
    <submittedName>
        <fullName evidence="1">Uncharacterized protein</fullName>
    </submittedName>
</protein>
<organism evidence="1 2">
    <name type="scientific">Artomyces pyxidatus</name>
    <dbReference type="NCBI Taxonomy" id="48021"/>
    <lineage>
        <taxon>Eukaryota</taxon>
        <taxon>Fungi</taxon>
        <taxon>Dikarya</taxon>
        <taxon>Basidiomycota</taxon>
        <taxon>Agaricomycotina</taxon>
        <taxon>Agaricomycetes</taxon>
        <taxon>Russulales</taxon>
        <taxon>Auriscalpiaceae</taxon>
        <taxon>Artomyces</taxon>
    </lineage>
</organism>